<feature type="compositionally biased region" description="Low complexity" evidence="3">
    <location>
        <begin position="943"/>
        <end position="955"/>
    </location>
</feature>
<dbReference type="SMART" id="SM00220">
    <property type="entry name" value="S_TKc"/>
    <property type="match status" value="1"/>
</dbReference>
<protein>
    <submittedName>
        <fullName evidence="4">Uncharacterized protein</fullName>
    </submittedName>
</protein>
<feature type="region of interest" description="Disordered" evidence="3">
    <location>
        <begin position="512"/>
        <end position="531"/>
    </location>
</feature>
<feature type="compositionally biased region" description="Low complexity" evidence="3">
    <location>
        <begin position="572"/>
        <end position="588"/>
    </location>
</feature>
<proteinExistence type="predicted"/>
<feature type="compositionally biased region" description="Low complexity" evidence="3">
    <location>
        <begin position="828"/>
        <end position="839"/>
    </location>
</feature>
<feature type="compositionally biased region" description="Basic residues" evidence="3">
    <location>
        <begin position="453"/>
        <end position="469"/>
    </location>
</feature>
<dbReference type="KEGG" id="ksn:43585312"/>
<dbReference type="PROSITE" id="PS50011">
    <property type="entry name" value="PROTEIN_KINASE_DOM"/>
    <property type="match status" value="1"/>
</dbReference>
<accession>A0A5M6C853</accession>
<organism evidence="4 5">
    <name type="scientific">Kwoniella shandongensis</name>
    <dbReference type="NCBI Taxonomy" id="1734106"/>
    <lineage>
        <taxon>Eukaryota</taxon>
        <taxon>Fungi</taxon>
        <taxon>Dikarya</taxon>
        <taxon>Basidiomycota</taxon>
        <taxon>Agaricomycotina</taxon>
        <taxon>Tremellomycetes</taxon>
        <taxon>Tremellales</taxon>
        <taxon>Cryptococcaceae</taxon>
        <taxon>Kwoniella</taxon>
    </lineage>
</organism>
<gene>
    <name evidence="4" type="ORF">CI109_102820</name>
</gene>
<feature type="region of interest" description="Disordered" evidence="3">
    <location>
        <begin position="445"/>
        <end position="469"/>
    </location>
</feature>
<dbReference type="PANTHER" id="PTHR24345">
    <property type="entry name" value="SERINE/THREONINE-PROTEIN KINASE PLK"/>
    <property type="match status" value="1"/>
</dbReference>
<dbReference type="CDD" id="cd00180">
    <property type="entry name" value="PKc"/>
    <property type="match status" value="1"/>
</dbReference>
<feature type="compositionally biased region" description="Acidic residues" evidence="3">
    <location>
        <begin position="907"/>
        <end position="916"/>
    </location>
</feature>
<dbReference type="Pfam" id="PF00069">
    <property type="entry name" value="Pkinase"/>
    <property type="match status" value="1"/>
</dbReference>
<dbReference type="AlphaFoldDB" id="A0A5M6C853"/>
<dbReference type="PROSITE" id="PS00108">
    <property type="entry name" value="PROTEIN_KINASE_ST"/>
    <property type="match status" value="1"/>
</dbReference>
<sequence>MPSSVIPEEIQHPGAGTLFVYSSAPISTGGSSSSRRASPSGGGTGVRGSPNRGSKGRKSGSPFPSAGASTAAPPFGWVPTQWEDITATHEEPQIVRTPDSLLKHGISDYTYVPFSAGGVLGRGKFSTVYKVLGDDGKFRALKHTPLYPHHPLISARLLREPTLIAELPSHPCLIGVDGWVRTEGHFYLIEQYADSHIPLPNHPLPLSPSRAAYILDQLVSVVRDTLHEKGRVCHRDLKGDNVLIDVESGEILILDLGLSTRFSPSEPKLTTCCGSPAFHSPEIVLALARPPGEVTYYGPELDIWCIALTLLSLLLQVRFPLGPKHVSPYIMRERAADRLQELDELYPPHQPWRKRRGSKNDPDTVDLDFEKKEWARVRKAMGDFLEIDSKKRMEKFSRYDIGEKTRNRVQEWEEARGGDRKFKSTIFAPAEVKYTLPIYLDDETGSGSANGHSHGHGNGHGHGDKRKKDRIILRNPAGESERRVKSYLKYLLRSAGILYHIIPSQPSATNTPVLAPSAPGSSISSPKATAAPGPPTIFQLVVPLFDAPPVAPTPAPPIGWFPSLFSFHKSRNTTPPGTPTPRSVSSPPLKRQAQATQPSGPSPLTAKDQPVTGSGTKKSFDRVLRCYIKVEFEHCEVPISPRIPPNRRRASTETFTSMKDALGFAPLHAVSSNANASTQPQPVHGGGSASGASTPRSVSASRPNSTRPANRRALSHAPQGSSSSSSGGSAGGGGGNATTTARMPLNRLHTTISNASTQQPLSPLSRQVSLTSSPSSDVHVDPLSRAPSRASSRSARKTSGPQFSPLQRDPSSSTSSHPLFHQHHQHQLHQSSSSSSSSESRIIITLSDNRAYSVIRKALDVKPPSMSMDLTLSPLSIRRPSLAPSLTISVPDTEDGSHPRNVKSDEEKQEEDEPEPERERGRPRSKEDSSSLLSHLSKRKQQQSKTTTSPTSTSPKESDEVTTNGHINGDVNGDGKGKKGNHEQKERSTSTIKPSSKEKERDESRSRNSPRGLLEVIFGHRHNHSPTSPTTTTTTTRRETHYYNTRPHSARSTSMPPGFALTEYLSHHQM</sequence>
<feature type="compositionally biased region" description="Polar residues" evidence="3">
    <location>
        <begin position="753"/>
        <end position="776"/>
    </location>
</feature>
<dbReference type="GO" id="GO:0004672">
    <property type="term" value="F:protein kinase activity"/>
    <property type="evidence" value="ECO:0007669"/>
    <property type="project" value="InterPro"/>
</dbReference>
<feature type="region of interest" description="Disordered" evidence="3">
    <location>
        <begin position="673"/>
        <end position="741"/>
    </location>
</feature>
<feature type="compositionally biased region" description="Basic and acidic residues" evidence="3">
    <location>
        <begin position="995"/>
        <end position="1006"/>
    </location>
</feature>
<dbReference type="GeneID" id="43585312"/>
<feature type="compositionally biased region" description="Basic and acidic residues" evidence="3">
    <location>
        <begin position="917"/>
        <end position="929"/>
    </location>
</feature>
<name>A0A5M6C853_9TREE</name>
<keyword evidence="1" id="KW-0547">Nucleotide-binding</keyword>
<feature type="region of interest" description="Disordered" evidence="3">
    <location>
        <begin position="753"/>
        <end position="839"/>
    </location>
</feature>
<evidence type="ECO:0000256" key="2">
    <source>
        <dbReference type="ARBA" id="ARBA00022840"/>
    </source>
</evidence>
<dbReference type="EMBL" id="CP144055">
    <property type="protein sequence ID" value="WWD18370.1"/>
    <property type="molecule type" value="Genomic_DNA"/>
</dbReference>
<feature type="compositionally biased region" description="Basic and acidic residues" evidence="3">
    <location>
        <begin position="973"/>
        <end position="988"/>
    </location>
</feature>
<evidence type="ECO:0000256" key="3">
    <source>
        <dbReference type="SAM" id="MobiDB-lite"/>
    </source>
</evidence>
<dbReference type="InterPro" id="IPR000719">
    <property type="entry name" value="Prot_kinase_dom"/>
</dbReference>
<dbReference type="SUPFAM" id="SSF56112">
    <property type="entry name" value="Protein kinase-like (PK-like)"/>
    <property type="match status" value="1"/>
</dbReference>
<dbReference type="GO" id="GO:0005524">
    <property type="term" value="F:ATP binding"/>
    <property type="evidence" value="ECO:0007669"/>
    <property type="project" value="UniProtKB-UniRule"/>
</dbReference>
<feature type="region of interest" description="Disordered" evidence="3">
    <location>
        <begin position="884"/>
        <end position="1038"/>
    </location>
</feature>
<feature type="compositionally biased region" description="Polar residues" evidence="3">
    <location>
        <begin position="690"/>
        <end position="708"/>
    </location>
</feature>
<dbReference type="GO" id="GO:0005634">
    <property type="term" value="C:nucleus"/>
    <property type="evidence" value="ECO:0007669"/>
    <property type="project" value="TreeGrafter"/>
</dbReference>
<dbReference type="InterPro" id="IPR011009">
    <property type="entry name" value="Kinase-like_dom_sf"/>
</dbReference>
<feature type="compositionally biased region" description="Low complexity" evidence="3">
    <location>
        <begin position="1025"/>
        <end position="1035"/>
    </location>
</feature>
<feature type="compositionally biased region" description="Basic and acidic residues" evidence="3">
    <location>
        <begin position="895"/>
        <end position="906"/>
    </location>
</feature>
<keyword evidence="2" id="KW-0067">ATP-binding</keyword>
<feature type="compositionally biased region" description="Polar residues" evidence="3">
    <location>
        <begin position="797"/>
        <end position="814"/>
    </location>
</feature>
<dbReference type="OrthoDB" id="5396786at2759"/>
<dbReference type="Gene3D" id="3.30.200.20">
    <property type="entry name" value="Phosphorylase Kinase, domain 1"/>
    <property type="match status" value="1"/>
</dbReference>
<dbReference type="Proteomes" id="UP000322225">
    <property type="component" value="Chromosome 5"/>
</dbReference>
<feature type="region of interest" description="Disordered" evidence="3">
    <location>
        <begin position="20"/>
        <end position="75"/>
    </location>
</feature>
<evidence type="ECO:0000313" key="5">
    <source>
        <dbReference type="Proteomes" id="UP000322225"/>
    </source>
</evidence>
<evidence type="ECO:0000256" key="1">
    <source>
        <dbReference type="ARBA" id="ARBA00022741"/>
    </source>
</evidence>
<dbReference type="Gene3D" id="1.10.510.10">
    <property type="entry name" value="Transferase(Phosphotransferase) domain 1"/>
    <property type="match status" value="1"/>
</dbReference>
<feature type="compositionally biased region" description="Low complexity" evidence="3">
    <location>
        <begin position="22"/>
        <end position="39"/>
    </location>
</feature>
<evidence type="ECO:0000313" key="4">
    <source>
        <dbReference type="EMBL" id="WWD18370.1"/>
    </source>
</evidence>
<dbReference type="InterPro" id="IPR017441">
    <property type="entry name" value="Protein_kinase_ATP_BS"/>
</dbReference>
<keyword evidence="5" id="KW-1185">Reference proteome</keyword>
<reference evidence="4" key="1">
    <citation type="submission" date="2017-08" db="EMBL/GenBank/DDBJ databases">
        <authorList>
            <person name="Cuomo C."/>
            <person name="Billmyre B."/>
            <person name="Heitman J."/>
        </authorList>
    </citation>
    <scope>NUCLEOTIDE SEQUENCE</scope>
    <source>
        <strain evidence="4">CBS 12478</strain>
    </source>
</reference>
<reference evidence="4" key="2">
    <citation type="submission" date="2024-01" db="EMBL/GenBank/DDBJ databases">
        <title>Comparative genomics of Cryptococcus and Kwoniella reveals pathogenesis evolution and contrasting modes of karyotype evolution via chromosome fusion or intercentromeric recombination.</title>
        <authorList>
            <person name="Coelho M.A."/>
            <person name="David-Palma M."/>
            <person name="Shea T."/>
            <person name="Bowers K."/>
            <person name="McGinley-Smith S."/>
            <person name="Mohammad A.W."/>
            <person name="Gnirke A."/>
            <person name="Yurkov A.M."/>
            <person name="Nowrousian M."/>
            <person name="Sun S."/>
            <person name="Cuomo C.A."/>
            <person name="Heitman J."/>
        </authorList>
    </citation>
    <scope>NUCLEOTIDE SEQUENCE</scope>
    <source>
        <strain evidence="4">CBS 12478</strain>
    </source>
</reference>
<dbReference type="PROSITE" id="PS00107">
    <property type="entry name" value="PROTEIN_KINASE_ATP"/>
    <property type="match status" value="1"/>
</dbReference>
<dbReference type="InterPro" id="IPR008271">
    <property type="entry name" value="Ser/Thr_kinase_AS"/>
</dbReference>
<feature type="region of interest" description="Disordered" evidence="3">
    <location>
        <begin position="570"/>
        <end position="617"/>
    </location>
</feature>
<feature type="compositionally biased region" description="Low complexity" evidence="3">
    <location>
        <begin position="515"/>
        <end position="528"/>
    </location>
</feature>
<feature type="compositionally biased region" description="Low complexity" evidence="3">
    <location>
        <begin position="784"/>
        <end position="793"/>
    </location>
</feature>
<dbReference type="RefSeq" id="XP_031864101.1">
    <property type="nucleotide sequence ID" value="XM_032001211.1"/>
</dbReference>